<dbReference type="EMBL" id="JAAABJ010000229">
    <property type="protein sequence ID" value="NAW50227.1"/>
    <property type="molecule type" value="Genomic_DNA"/>
</dbReference>
<organism evidence="3 4">
    <name type="scientific">Elizabethkingia argenteiflava</name>
    <dbReference type="NCBI Taxonomy" id="2681556"/>
    <lineage>
        <taxon>Bacteria</taxon>
        <taxon>Pseudomonadati</taxon>
        <taxon>Bacteroidota</taxon>
        <taxon>Flavobacteriia</taxon>
        <taxon>Flavobacteriales</taxon>
        <taxon>Weeksellaceae</taxon>
        <taxon>Elizabethkingia</taxon>
    </lineage>
</organism>
<feature type="region of interest" description="Disordered" evidence="1">
    <location>
        <begin position="1"/>
        <end position="28"/>
    </location>
</feature>
<dbReference type="Proteomes" id="UP000553459">
    <property type="component" value="Unassembled WGS sequence"/>
</dbReference>
<gene>
    <name evidence="3" type="ORF">GNY06_02090</name>
</gene>
<keyword evidence="2" id="KW-0472">Membrane</keyword>
<accession>A0A845PUS4</accession>
<evidence type="ECO:0000256" key="2">
    <source>
        <dbReference type="SAM" id="Phobius"/>
    </source>
</evidence>
<sequence length="1565" mass="173080">MKQVGEAGDKKRRETSKISGERDDRVENHQYSSHSDGWVKLLLYVFYTGIGLLILGSVIITLPITKNWAADKALGFLNKDFGVSISKKNVSINIFGDVIIEDLQIKDDKAYPFIQVKEYRARSNWFSLLHIGKTNALDFESMSLKNADVKVITYKGDSLDNFSRFIAKFDDGKPPRPHKPVFKLRSRVQILDSKISIVNQNHQGEEGKWLTADHVYLTVPLLKIEGPNVSARVNNMTFRTFRWGKPYLVDTFSTDFALTQETLKFGDLTLNTDHTLLMGNLTFHLDKKTHFADFSNKVVWDMQLRRGSQISGYDIGYFVQRWDNDAPLNLSGKMKGVLNNFSLDNFLIHAKDLKFRAEKLKIKDLLKGRYHIVSDRLSTDFTYPELKSIMPKFISKNMGNFADIFQRIQFKGGVDIDPHHVLAKGELLTGIGQAHIKNIILSDYSSKQPKYKGFLRVKDLNVSAFTKNKDVGLLSGNVDIEGQGFDINTLSLKTKSDIQNIQLMGKEVHNLFLEGVLAQKKYNGLINLNDTQVKASVRGLIDFSTKRLQADIKSHIDYLNLSYFGYQANSNTNVSGFLEGKFSMTDINDLNLDASIEGLKLTTTEQKLDIPNAHVKAFFDGGDRIIDVDAPGAVKGKIIGHYNLADLGNMVQSGLGNILVGYLPKHMYKGQHFNMEFEVQQKLLSYFLPDARIPRGGHIKAFYTGTTNDLVMDADVPALKYIITKKEEVKEADKMLARVNPQYKIDDKAVSSDTLAASGMQIKINTTIPQEQILANIREIEYAKNIVKDVMLKGTNENGKILRIASLFKAGNVTQDESGHLKEYAINFNQTTSSSGDIAFRFEPTSVKLNNDMWSVDTSEELNHSILYLKKKKGFEVNHLRLYSDDSSILINGFFKGSKDFDADIQLNKLQLAKVLSFIPTSNKLNIQGIANGSAKIKMSKNDLQPIVDIQVGGIKMSGQEVGDLIVNAKSTGSNIYEVEARITSSGLFGGNHLSLTGNINNNTSSPTLDLTAALNAFNIAFAGEFVKDIFSNLRGKANGEIKITGPLNDLDYSGDIAMKGLGFKLMFTGVDYSFADAVIPLSKGIVQLNDLALKDGRYNSAGSISGIIQFENFASLGVNLIVRADNLLLLNTSQKDFDSFWGRVTAKGDLYIWGPVSALDILARASVIGGSEFTLNTNTTSSVEEFKMLRFLKINKETGEVSIEKKLKTGGNIAIGLVLDVDKNSAVNVLLGENVGSISVRGQAHNLKFNMKRSGLMNMNGVYTVDNGTFVSKAILERTFQIHKGSNILWDENVMNPELNIVASYHRVVTNLGEYLSVGKLQPTNVELQIKIKNKLQELNKTGAIAMNILLPDASSQIKEALAAKVNTEDEKIKQIGSVLIMNSFNLTSSLDGVALGNAAVSTGYSMVFKNLASVFNAISNDFQIDMDYIKGDQSAEIADRANTNININLSPRIKVKTGIGIPISRTDNVQNNYLSGEGSIEYDVSKTNDGSLVLRAYSKPANIGAGVGLGSNASENQSYGAGIAYIKSFNSFGELFRKKKNTRIKGKKADILKAKNIRDSIGN</sequence>
<feature type="compositionally biased region" description="Basic and acidic residues" evidence="1">
    <location>
        <begin position="7"/>
        <end position="28"/>
    </location>
</feature>
<keyword evidence="4" id="KW-1185">Reference proteome</keyword>
<comment type="caution">
    <text evidence="3">The sequence shown here is derived from an EMBL/GenBank/DDBJ whole genome shotgun (WGS) entry which is preliminary data.</text>
</comment>
<proteinExistence type="predicted"/>
<evidence type="ECO:0000313" key="3">
    <source>
        <dbReference type="EMBL" id="NAW50227.1"/>
    </source>
</evidence>
<feature type="transmembrane region" description="Helical" evidence="2">
    <location>
        <begin position="41"/>
        <end position="64"/>
    </location>
</feature>
<keyword evidence="2" id="KW-0812">Transmembrane</keyword>
<protein>
    <submittedName>
        <fullName evidence="3">Translocation/assembly module TamB</fullName>
    </submittedName>
</protein>
<keyword evidence="2" id="KW-1133">Transmembrane helix</keyword>
<name>A0A845PUS4_9FLAO</name>
<evidence type="ECO:0000313" key="4">
    <source>
        <dbReference type="Proteomes" id="UP000553459"/>
    </source>
</evidence>
<evidence type="ECO:0000256" key="1">
    <source>
        <dbReference type="SAM" id="MobiDB-lite"/>
    </source>
</evidence>
<reference evidence="3 4" key="1">
    <citation type="submission" date="2019-11" db="EMBL/GenBank/DDBJ databases">
        <title>Characterization of Elizabethkingia argenteiflava sp. nov., isolated from inner surface of Soybean Pods.</title>
        <authorList>
            <person name="Mo S."/>
        </authorList>
    </citation>
    <scope>NUCLEOTIDE SEQUENCE [LARGE SCALE GENOMIC DNA]</scope>
    <source>
        <strain evidence="3 4">YB22</strain>
    </source>
</reference>